<gene>
    <name evidence="2" type="ORF">LPJ64_003405</name>
</gene>
<dbReference type="Proteomes" id="UP001145021">
    <property type="component" value="Unassembled WGS sequence"/>
</dbReference>
<reference evidence="2" key="1">
    <citation type="submission" date="2022-07" db="EMBL/GenBank/DDBJ databases">
        <title>Phylogenomic reconstructions and comparative analyses of Kickxellomycotina fungi.</title>
        <authorList>
            <person name="Reynolds N.K."/>
            <person name="Stajich J.E."/>
            <person name="Barry K."/>
            <person name="Grigoriev I.V."/>
            <person name="Crous P."/>
            <person name="Smith M.E."/>
        </authorList>
    </citation>
    <scope>NUCLEOTIDE SEQUENCE</scope>
    <source>
        <strain evidence="2">NBRC 105413</strain>
    </source>
</reference>
<keyword evidence="1" id="KW-1133">Transmembrane helix</keyword>
<sequence length="245" mass="28572">MFKLNIGLHNRLARIVVSLILLATTGVVLSTWYSKTCQPEIDTPIYHRKNNKSLAVIMPMNCKTDVRFYKNMWIGDYLHPVCDWKGPGCAIYCNQTSTYNSLAKKTICFTRVLKKYYTDTEFFIKLDDDALIDRDYIFELVEKYRGFKKPLYISEFSTYRNNQPLLNGTRYGNGKFYMFNRKLLDCIATGVRYQGNRNEDAIFGALVRYGCGDNVKMVWEDNSRLWHKNYFGGNKFINLAALSNH</sequence>
<keyword evidence="3" id="KW-1185">Reference proteome</keyword>
<dbReference type="EMBL" id="JANBOH010000132">
    <property type="protein sequence ID" value="KAJ1644961.1"/>
    <property type="molecule type" value="Genomic_DNA"/>
</dbReference>
<comment type="caution">
    <text evidence="2">The sequence shown here is derived from an EMBL/GenBank/DDBJ whole genome shotgun (WGS) entry which is preliminary data.</text>
</comment>
<keyword evidence="1" id="KW-0472">Membrane</keyword>
<dbReference type="AlphaFoldDB" id="A0A9W8CK32"/>
<dbReference type="InterPro" id="IPR029044">
    <property type="entry name" value="Nucleotide-diphossugar_trans"/>
</dbReference>
<name>A0A9W8CK32_9FUNG</name>
<dbReference type="SUPFAM" id="SSF53448">
    <property type="entry name" value="Nucleotide-diphospho-sugar transferases"/>
    <property type="match status" value="1"/>
</dbReference>
<protein>
    <submittedName>
        <fullName evidence="2">Uncharacterized protein</fullName>
    </submittedName>
</protein>
<keyword evidence="1" id="KW-0812">Transmembrane</keyword>
<proteinExistence type="predicted"/>
<evidence type="ECO:0000256" key="1">
    <source>
        <dbReference type="SAM" id="Phobius"/>
    </source>
</evidence>
<evidence type="ECO:0000313" key="3">
    <source>
        <dbReference type="Proteomes" id="UP001145021"/>
    </source>
</evidence>
<evidence type="ECO:0000313" key="2">
    <source>
        <dbReference type="EMBL" id="KAJ1644961.1"/>
    </source>
</evidence>
<accession>A0A9W8CK32</accession>
<organism evidence="2 3">
    <name type="scientific">Coemansia asiatica</name>
    <dbReference type="NCBI Taxonomy" id="1052880"/>
    <lineage>
        <taxon>Eukaryota</taxon>
        <taxon>Fungi</taxon>
        <taxon>Fungi incertae sedis</taxon>
        <taxon>Zoopagomycota</taxon>
        <taxon>Kickxellomycotina</taxon>
        <taxon>Kickxellomycetes</taxon>
        <taxon>Kickxellales</taxon>
        <taxon>Kickxellaceae</taxon>
        <taxon>Coemansia</taxon>
    </lineage>
</organism>
<feature type="transmembrane region" description="Helical" evidence="1">
    <location>
        <begin position="12"/>
        <end position="33"/>
    </location>
</feature>